<dbReference type="EMBL" id="BT023841">
    <property type="protein sequence ID" value="AAZ86762.1"/>
    <property type="molecule type" value="mRNA"/>
</dbReference>
<dbReference type="AlphaFoldDB" id="Q3ZAM8"/>
<sequence length="35" mass="4012">EIRRAASVVVQVRLIWLICDFQCFDGLLCSVEKSN</sequence>
<feature type="non-terminal residue" evidence="1">
    <location>
        <position position="1"/>
    </location>
</feature>
<name>Q3ZAM8_DROME</name>
<proteinExistence type="evidence at transcript level"/>
<reference evidence="1" key="1">
    <citation type="submission" date="2005-08" db="EMBL/GenBank/DDBJ databases">
        <authorList>
            <person name="Stapleton M."/>
            <person name="Carlson J."/>
            <person name="Chavez C."/>
            <person name="Frise E."/>
            <person name="George R."/>
            <person name="Pacleb J."/>
            <person name="Park S."/>
            <person name="Wan K."/>
            <person name="Yu C."/>
            <person name="Celniker S."/>
        </authorList>
    </citation>
    <scope>NUCLEOTIDE SEQUENCE</scope>
</reference>
<evidence type="ECO:0000313" key="1">
    <source>
        <dbReference type="EMBL" id="AAZ86762.1"/>
    </source>
</evidence>
<accession>Q3ZAM8</accession>
<organism evidence="1">
    <name type="scientific">Drosophila melanogaster</name>
    <name type="common">Fruit fly</name>
    <dbReference type="NCBI Taxonomy" id="7227"/>
    <lineage>
        <taxon>Eukaryota</taxon>
        <taxon>Metazoa</taxon>
        <taxon>Ecdysozoa</taxon>
        <taxon>Arthropoda</taxon>
        <taxon>Hexapoda</taxon>
        <taxon>Insecta</taxon>
        <taxon>Pterygota</taxon>
        <taxon>Neoptera</taxon>
        <taxon>Endopterygota</taxon>
        <taxon>Diptera</taxon>
        <taxon>Brachycera</taxon>
        <taxon>Muscomorpha</taxon>
        <taxon>Ephydroidea</taxon>
        <taxon>Drosophilidae</taxon>
        <taxon>Drosophila</taxon>
        <taxon>Sophophora</taxon>
    </lineage>
</organism>
<protein>
    <submittedName>
        <fullName evidence="1">IP14443p</fullName>
    </submittedName>
</protein>